<evidence type="ECO:0000313" key="1">
    <source>
        <dbReference type="EMBL" id="MDG4720431.1"/>
    </source>
</evidence>
<dbReference type="EMBL" id="JARSBO010000008">
    <property type="protein sequence ID" value="MDG4720431.1"/>
    <property type="molecule type" value="Genomic_DNA"/>
</dbReference>
<protein>
    <recommendedName>
        <fullName evidence="3">Transposase</fullName>
    </recommendedName>
</protein>
<keyword evidence="2" id="KW-1185">Reference proteome</keyword>
<reference evidence="1 2" key="1">
    <citation type="submission" date="2023-03" db="EMBL/GenBank/DDBJ databases">
        <title>Strain FZY0004 represents a novel species in the genus Thalassospira isolated from seawater.</title>
        <authorList>
            <person name="Fu Z.-Y."/>
        </authorList>
    </citation>
    <scope>NUCLEOTIDE SEQUENCE [LARGE SCALE GENOMIC DNA]</scope>
    <source>
        <strain evidence="1 2">FZY0004</strain>
    </source>
</reference>
<organism evidence="1 2">
    <name type="scientific">Thalassospira aquimaris</name>
    <dbReference type="NCBI Taxonomy" id="3037796"/>
    <lineage>
        <taxon>Bacteria</taxon>
        <taxon>Pseudomonadati</taxon>
        <taxon>Pseudomonadota</taxon>
        <taxon>Alphaproteobacteria</taxon>
        <taxon>Rhodospirillales</taxon>
        <taxon>Thalassospiraceae</taxon>
        <taxon>Thalassospira</taxon>
    </lineage>
</organism>
<evidence type="ECO:0008006" key="3">
    <source>
        <dbReference type="Google" id="ProtNLM"/>
    </source>
</evidence>
<evidence type="ECO:0000313" key="2">
    <source>
        <dbReference type="Proteomes" id="UP001529180"/>
    </source>
</evidence>
<dbReference type="RefSeq" id="WP_147250746.1">
    <property type="nucleotide sequence ID" value="NZ_JARSBO010000008.1"/>
</dbReference>
<name>A0ABT6GEA6_9PROT</name>
<gene>
    <name evidence="1" type="ORF">P7680_15620</name>
</gene>
<accession>A0ABT6GEA6</accession>
<proteinExistence type="predicted"/>
<sequence length="66" mass="7944">MPEEQWKKQNVFGAFRLNIGENRRNIWFPPQKPKPDIKVWQALMKKYFQQTTGRTAGILCTMRNYN</sequence>
<dbReference type="Proteomes" id="UP001529180">
    <property type="component" value="Unassembled WGS sequence"/>
</dbReference>
<comment type="caution">
    <text evidence="1">The sequence shown here is derived from an EMBL/GenBank/DDBJ whole genome shotgun (WGS) entry which is preliminary data.</text>
</comment>